<dbReference type="PANTHER" id="PTHR45765">
    <property type="entry name" value="METHIONINE--TRNA LIGASE"/>
    <property type="match status" value="1"/>
</dbReference>
<dbReference type="Pfam" id="PF19303">
    <property type="entry name" value="Anticodon_3"/>
    <property type="match status" value="1"/>
</dbReference>
<keyword evidence="1" id="KW-0436">Ligase</keyword>
<dbReference type="GO" id="GO:0006431">
    <property type="term" value="P:methionyl-tRNA aminoacylation"/>
    <property type="evidence" value="ECO:0007669"/>
    <property type="project" value="TreeGrafter"/>
</dbReference>
<dbReference type="InterPro" id="IPR009080">
    <property type="entry name" value="tRNAsynth_Ia_anticodon-bd"/>
</dbReference>
<evidence type="ECO:0000256" key="3">
    <source>
        <dbReference type="ARBA" id="ARBA00022840"/>
    </source>
</evidence>
<keyword evidence="2" id="KW-0547">Nucleotide-binding</keyword>
<accession>X1K0U5</accession>
<evidence type="ECO:0000259" key="6">
    <source>
        <dbReference type="Pfam" id="PF09334"/>
    </source>
</evidence>
<feature type="non-terminal residue" evidence="8">
    <location>
        <position position="1"/>
    </location>
</feature>
<evidence type="ECO:0000256" key="2">
    <source>
        <dbReference type="ARBA" id="ARBA00022741"/>
    </source>
</evidence>
<gene>
    <name evidence="8" type="ORF">S03H2_61927</name>
</gene>
<evidence type="ECO:0000256" key="1">
    <source>
        <dbReference type="ARBA" id="ARBA00022598"/>
    </source>
</evidence>
<dbReference type="SUPFAM" id="SSF47323">
    <property type="entry name" value="Anticodon-binding domain of a subclass of class I aminoacyl-tRNA synthetases"/>
    <property type="match status" value="1"/>
</dbReference>
<evidence type="ECO:0000256" key="5">
    <source>
        <dbReference type="ARBA" id="ARBA00023146"/>
    </source>
</evidence>
<reference evidence="8" key="1">
    <citation type="journal article" date="2014" name="Front. Microbiol.">
        <title>High frequency of phylogenetically diverse reductive dehalogenase-homologous genes in deep subseafloor sedimentary metagenomes.</title>
        <authorList>
            <person name="Kawai M."/>
            <person name="Futagami T."/>
            <person name="Toyoda A."/>
            <person name="Takaki Y."/>
            <person name="Nishi S."/>
            <person name="Hori S."/>
            <person name="Arai W."/>
            <person name="Tsubouchi T."/>
            <person name="Morono Y."/>
            <person name="Uchiyama I."/>
            <person name="Ito T."/>
            <person name="Fujiyama A."/>
            <person name="Inagaki F."/>
            <person name="Takami H."/>
        </authorList>
    </citation>
    <scope>NUCLEOTIDE SEQUENCE</scope>
    <source>
        <strain evidence="8">Expedition CK06-06</strain>
    </source>
</reference>
<dbReference type="AlphaFoldDB" id="X1K0U5"/>
<dbReference type="InterPro" id="IPR023458">
    <property type="entry name" value="Met-tRNA_ligase_1"/>
</dbReference>
<dbReference type="PANTHER" id="PTHR45765:SF1">
    <property type="entry name" value="METHIONINE--TRNA LIGASE, CYTOPLASMIC"/>
    <property type="match status" value="1"/>
</dbReference>
<dbReference type="InterPro" id="IPR041872">
    <property type="entry name" value="Anticodon_Met"/>
</dbReference>
<evidence type="ECO:0008006" key="9">
    <source>
        <dbReference type="Google" id="ProtNLM"/>
    </source>
</evidence>
<dbReference type="GO" id="GO:0005829">
    <property type="term" value="C:cytosol"/>
    <property type="evidence" value="ECO:0007669"/>
    <property type="project" value="TreeGrafter"/>
</dbReference>
<feature type="domain" description="Methionyl/Leucyl tRNA synthetase" evidence="6">
    <location>
        <begin position="2"/>
        <end position="30"/>
    </location>
</feature>
<keyword evidence="5" id="KW-0030">Aminoacyl-tRNA synthetase</keyword>
<keyword evidence="3" id="KW-0067">ATP-binding</keyword>
<keyword evidence="4" id="KW-0648">Protein biosynthesis</keyword>
<dbReference type="EMBL" id="BARU01040015">
    <property type="protein sequence ID" value="GAH87300.1"/>
    <property type="molecule type" value="Genomic_DNA"/>
</dbReference>
<dbReference type="InterPro" id="IPR015413">
    <property type="entry name" value="Methionyl/Leucyl_tRNA_Synth"/>
</dbReference>
<dbReference type="GO" id="GO:0004825">
    <property type="term" value="F:methionine-tRNA ligase activity"/>
    <property type="evidence" value="ECO:0007669"/>
    <property type="project" value="InterPro"/>
</dbReference>
<dbReference type="Pfam" id="PF09334">
    <property type="entry name" value="tRNA-synt_1g"/>
    <property type="match status" value="1"/>
</dbReference>
<dbReference type="Gene3D" id="1.10.730.10">
    <property type="entry name" value="Isoleucyl-tRNA Synthetase, Domain 1"/>
    <property type="match status" value="1"/>
</dbReference>
<proteinExistence type="predicted"/>
<dbReference type="CDD" id="cd07957">
    <property type="entry name" value="Anticodon_Ia_Met"/>
    <property type="match status" value="1"/>
</dbReference>
<feature type="domain" description="Methionyl-tRNA synthetase anticodon-binding" evidence="7">
    <location>
        <begin position="41"/>
        <end position="186"/>
    </location>
</feature>
<protein>
    <recommendedName>
        <fullName evidence="9">Methionyl-tRNA synthetase anticodon-binding domain-containing protein</fullName>
    </recommendedName>
</protein>
<comment type="caution">
    <text evidence="8">The sequence shown here is derived from an EMBL/GenBank/DDBJ whole genome shotgun (WGS) entry which is preliminary data.</text>
</comment>
<dbReference type="GO" id="GO:0005524">
    <property type="term" value="F:ATP binding"/>
    <property type="evidence" value="ECO:0007669"/>
    <property type="project" value="UniProtKB-KW"/>
</dbReference>
<evidence type="ECO:0000313" key="8">
    <source>
        <dbReference type="EMBL" id="GAH87300.1"/>
    </source>
</evidence>
<evidence type="ECO:0000256" key="4">
    <source>
        <dbReference type="ARBA" id="ARBA00022917"/>
    </source>
</evidence>
<name>X1K0U5_9ZZZZ</name>
<organism evidence="8">
    <name type="scientific">marine sediment metagenome</name>
    <dbReference type="NCBI Taxonomy" id="412755"/>
    <lineage>
        <taxon>unclassified sequences</taxon>
        <taxon>metagenomes</taxon>
        <taxon>ecological metagenomes</taxon>
    </lineage>
</organism>
<sequence>GDTDFSWREFIRRNNDELVATYGNLAHRVLTFVYRRFNGCVPQPGELDSHSQTLIAQAEDTLKSMDGLLYRCHFREAIRAAMSLAQQANRYLDKKSPWKTIEQDRQASATALYVAILVLSCLKTALYPFLPFSSQKLHQLLGFKGEVADDGWQLHFPSPGQELPSPTPLFSKLDEKLVEEETGRLGQVRG</sequence>
<evidence type="ECO:0000259" key="7">
    <source>
        <dbReference type="Pfam" id="PF19303"/>
    </source>
</evidence>